<dbReference type="PROSITE" id="PS51257">
    <property type="entry name" value="PROKAR_LIPOPROTEIN"/>
    <property type="match status" value="1"/>
</dbReference>
<dbReference type="RefSeq" id="WP_095485162.1">
    <property type="nucleotide sequence ID" value="NZ_CP088151.1"/>
</dbReference>
<feature type="chain" id="PRO_5044220615" evidence="5">
    <location>
        <begin position="21"/>
        <end position="150"/>
    </location>
</feature>
<keyword evidence="8" id="KW-1185">Reference proteome</keyword>
<dbReference type="Proteomes" id="UP000216215">
    <property type="component" value="Unassembled WGS sequence"/>
</dbReference>
<accession>A0AB36R8R7</accession>
<proteinExistence type="predicted"/>
<evidence type="ECO:0000256" key="4">
    <source>
        <dbReference type="PROSITE-ProRule" id="PRU00433"/>
    </source>
</evidence>
<dbReference type="NCBIfam" id="TIGR04485">
    <property type="entry name" value="thiosulf_SoxX"/>
    <property type="match status" value="1"/>
</dbReference>
<protein>
    <submittedName>
        <fullName evidence="7">Sulfur oxidation c-type cytochrome SoxX</fullName>
    </submittedName>
</protein>
<dbReference type="Gene3D" id="1.10.760.10">
    <property type="entry name" value="Cytochrome c-like domain"/>
    <property type="match status" value="1"/>
</dbReference>
<sequence length="150" mass="15876">MMRTACLAVAGLLLAASSGACEEAGSYVVTGDAIMEPLVGGKGDPARGAALISDRQRSLCTLCHSGPFPDAHLHGTLAPDLTGVGARLLEGQIRLRVVDMKRLVPNTIMPSYYRIAEEEGRRVATAWRSKPILTGADIEDIVAYLTTLKG</sequence>
<dbReference type="PROSITE" id="PS51007">
    <property type="entry name" value="CYTC"/>
    <property type="match status" value="1"/>
</dbReference>
<dbReference type="AlphaFoldDB" id="A0AB36R8R7"/>
<evidence type="ECO:0000313" key="8">
    <source>
        <dbReference type="Proteomes" id="UP000216215"/>
    </source>
</evidence>
<dbReference type="GO" id="GO:0009055">
    <property type="term" value="F:electron transfer activity"/>
    <property type="evidence" value="ECO:0007669"/>
    <property type="project" value="InterPro"/>
</dbReference>
<keyword evidence="3 4" id="KW-0408">Iron</keyword>
<keyword evidence="1 4" id="KW-0349">Heme</keyword>
<evidence type="ECO:0000256" key="5">
    <source>
        <dbReference type="SAM" id="SignalP"/>
    </source>
</evidence>
<evidence type="ECO:0000256" key="3">
    <source>
        <dbReference type="ARBA" id="ARBA00023004"/>
    </source>
</evidence>
<reference evidence="8" key="1">
    <citation type="submission" date="2017-08" db="EMBL/GenBank/DDBJ databases">
        <title>Mesorhizobium wenxinae sp. nov., a novel rhizobial species isolated from root nodules of chickpea (Cicer arietinum L.).</title>
        <authorList>
            <person name="Zhang J."/>
        </authorList>
    </citation>
    <scope>NUCLEOTIDE SEQUENCE [LARGE SCALE GENOMIC DNA]</scope>
    <source>
        <strain evidence="8">USDA 3392</strain>
    </source>
</reference>
<evidence type="ECO:0000256" key="1">
    <source>
        <dbReference type="ARBA" id="ARBA00022617"/>
    </source>
</evidence>
<dbReference type="InterPro" id="IPR030999">
    <property type="entry name" value="Thiosulf_SoxX"/>
</dbReference>
<name>A0AB36R8R7_9HYPH</name>
<keyword evidence="5" id="KW-0732">Signal</keyword>
<comment type="caution">
    <text evidence="7">The sequence shown here is derived from an EMBL/GenBank/DDBJ whole genome shotgun (WGS) entry which is preliminary data.</text>
</comment>
<keyword evidence="2 4" id="KW-0479">Metal-binding</keyword>
<dbReference type="InterPro" id="IPR009056">
    <property type="entry name" value="Cyt_c-like_dom"/>
</dbReference>
<evidence type="ECO:0000259" key="6">
    <source>
        <dbReference type="PROSITE" id="PS51007"/>
    </source>
</evidence>
<dbReference type="GO" id="GO:0046872">
    <property type="term" value="F:metal ion binding"/>
    <property type="evidence" value="ECO:0007669"/>
    <property type="project" value="UniProtKB-KW"/>
</dbReference>
<evidence type="ECO:0000313" key="7">
    <source>
        <dbReference type="EMBL" id="PAQ01205.1"/>
    </source>
</evidence>
<dbReference type="InterPro" id="IPR036909">
    <property type="entry name" value="Cyt_c-like_dom_sf"/>
</dbReference>
<feature type="signal peptide" evidence="5">
    <location>
        <begin position="1"/>
        <end position="20"/>
    </location>
</feature>
<dbReference type="SUPFAM" id="SSF46626">
    <property type="entry name" value="Cytochrome c"/>
    <property type="match status" value="1"/>
</dbReference>
<gene>
    <name evidence="7" type="primary">soxX</name>
    <name evidence="7" type="ORF">CIT25_14010</name>
</gene>
<evidence type="ECO:0000256" key="2">
    <source>
        <dbReference type="ARBA" id="ARBA00022723"/>
    </source>
</evidence>
<dbReference type="EMBL" id="NPKI01000017">
    <property type="protein sequence ID" value="PAQ01205.1"/>
    <property type="molecule type" value="Genomic_DNA"/>
</dbReference>
<feature type="domain" description="Cytochrome c" evidence="6">
    <location>
        <begin position="43"/>
        <end position="149"/>
    </location>
</feature>
<dbReference type="GO" id="GO:0020037">
    <property type="term" value="F:heme binding"/>
    <property type="evidence" value="ECO:0007669"/>
    <property type="project" value="InterPro"/>
</dbReference>
<organism evidence="7 8">
    <name type="scientific">Mesorhizobium mediterraneum</name>
    <dbReference type="NCBI Taxonomy" id="43617"/>
    <lineage>
        <taxon>Bacteria</taxon>
        <taxon>Pseudomonadati</taxon>
        <taxon>Pseudomonadota</taxon>
        <taxon>Alphaproteobacteria</taxon>
        <taxon>Hyphomicrobiales</taxon>
        <taxon>Phyllobacteriaceae</taxon>
        <taxon>Mesorhizobium</taxon>
    </lineage>
</organism>